<gene>
    <name evidence="2" type="ORF">B0J12DRAFT_458672</name>
</gene>
<organism evidence="2 3">
    <name type="scientific">Macrophomina phaseolina</name>
    <dbReference type="NCBI Taxonomy" id="35725"/>
    <lineage>
        <taxon>Eukaryota</taxon>
        <taxon>Fungi</taxon>
        <taxon>Dikarya</taxon>
        <taxon>Ascomycota</taxon>
        <taxon>Pezizomycotina</taxon>
        <taxon>Dothideomycetes</taxon>
        <taxon>Dothideomycetes incertae sedis</taxon>
        <taxon>Botryosphaeriales</taxon>
        <taxon>Botryosphaeriaceae</taxon>
        <taxon>Macrophomina</taxon>
    </lineage>
</organism>
<protein>
    <submittedName>
        <fullName evidence="2">Uncharacterized protein</fullName>
    </submittedName>
</protein>
<feature type="compositionally biased region" description="Basic residues" evidence="1">
    <location>
        <begin position="71"/>
        <end position="83"/>
    </location>
</feature>
<reference evidence="2 3" key="1">
    <citation type="journal article" date="2021" name="Nat. Commun.">
        <title>Genetic determinants of endophytism in the Arabidopsis root mycobiome.</title>
        <authorList>
            <person name="Mesny F."/>
            <person name="Miyauchi S."/>
            <person name="Thiergart T."/>
            <person name="Pickel B."/>
            <person name="Atanasova L."/>
            <person name="Karlsson M."/>
            <person name="Huettel B."/>
            <person name="Barry K.W."/>
            <person name="Haridas S."/>
            <person name="Chen C."/>
            <person name="Bauer D."/>
            <person name="Andreopoulos W."/>
            <person name="Pangilinan J."/>
            <person name="LaButti K."/>
            <person name="Riley R."/>
            <person name="Lipzen A."/>
            <person name="Clum A."/>
            <person name="Drula E."/>
            <person name="Henrissat B."/>
            <person name="Kohler A."/>
            <person name="Grigoriev I.V."/>
            <person name="Martin F.M."/>
            <person name="Hacquard S."/>
        </authorList>
    </citation>
    <scope>NUCLEOTIDE SEQUENCE [LARGE SCALE GENOMIC DNA]</scope>
    <source>
        <strain evidence="2 3">MPI-SDFR-AT-0080</strain>
    </source>
</reference>
<evidence type="ECO:0000313" key="3">
    <source>
        <dbReference type="Proteomes" id="UP000774617"/>
    </source>
</evidence>
<sequence>FLCAPSLQPACVGPCQCQSVPPPVCSLPCALSWPALACPARSPAPKLQVTHARRSSQPSRRRRCLTAPRHSPPRRVGQQRRQQRQYSPSRTAASLAGQLTSSTRRPLPPTCYHQHHRRRRRAPAISQRRWGPGALCLSQTHPRLSAALSALPESSSKRKACPSSPRGHCTRALGHTGPGGCGKHASPFGVTQARLCENHRALLL</sequence>
<feature type="compositionally biased region" description="Basic residues" evidence="1">
    <location>
        <begin position="51"/>
        <end position="64"/>
    </location>
</feature>
<feature type="compositionally biased region" description="Basic residues" evidence="1">
    <location>
        <begin position="113"/>
        <end position="122"/>
    </location>
</feature>
<dbReference type="Proteomes" id="UP000774617">
    <property type="component" value="Unassembled WGS sequence"/>
</dbReference>
<name>A0ABQ8GG71_9PEZI</name>
<evidence type="ECO:0000313" key="2">
    <source>
        <dbReference type="EMBL" id="KAH7054618.1"/>
    </source>
</evidence>
<keyword evidence="3" id="KW-1185">Reference proteome</keyword>
<feature type="non-terminal residue" evidence="2">
    <location>
        <position position="1"/>
    </location>
</feature>
<comment type="caution">
    <text evidence="2">The sequence shown here is derived from an EMBL/GenBank/DDBJ whole genome shotgun (WGS) entry which is preliminary data.</text>
</comment>
<feature type="compositionally biased region" description="Polar residues" evidence="1">
    <location>
        <begin position="86"/>
        <end position="104"/>
    </location>
</feature>
<feature type="region of interest" description="Disordered" evidence="1">
    <location>
        <begin position="44"/>
        <end position="125"/>
    </location>
</feature>
<evidence type="ECO:0000256" key="1">
    <source>
        <dbReference type="SAM" id="MobiDB-lite"/>
    </source>
</evidence>
<accession>A0ABQ8GG71</accession>
<dbReference type="EMBL" id="JAGTJR010000009">
    <property type="protein sequence ID" value="KAH7054618.1"/>
    <property type="molecule type" value="Genomic_DNA"/>
</dbReference>
<proteinExistence type="predicted"/>